<organism evidence="6 7">
    <name type="scientific">[Clostridium] citroniae WAL-17108</name>
    <dbReference type="NCBI Taxonomy" id="742733"/>
    <lineage>
        <taxon>Bacteria</taxon>
        <taxon>Bacillati</taxon>
        <taxon>Bacillota</taxon>
        <taxon>Clostridia</taxon>
        <taxon>Lachnospirales</taxon>
        <taxon>Lachnospiraceae</taxon>
        <taxon>Enterocloster</taxon>
    </lineage>
</organism>
<comment type="caution">
    <text evidence="6">The sequence shown here is derived from an EMBL/GenBank/DDBJ whole genome shotgun (WGS) entry which is preliminary data.</text>
</comment>
<evidence type="ECO:0000256" key="3">
    <source>
        <dbReference type="ARBA" id="ARBA00022679"/>
    </source>
</evidence>
<dbReference type="RefSeq" id="WP_007863151.1">
    <property type="nucleotide sequence ID" value="NZ_JH376422.1"/>
</dbReference>
<sequence length="333" mass="37061">MDMIKQLEKKLKWKQRKVIFVECLDNRILEACRYLVDNEICKPILLGKPEEIIENADNLKIDIEGISVFNSENMELREYYAKQYNNMNPDFSERRLIKKMNHPLFYAAILVKVEYADCLAAGVLYSTGDVILAAQQFIGIQNHINTISSIGYQMIELGDERCIGVSDCAVSTNPTAEELADIAITSAQSYQNAIGQTAKVAMISYSTQGSGEGESVDKVRQSIEIAHQKVPDLLIEGEYQIDSALLPDIAARKVKGNHQVAGQANVLIFPNLDAGNIAVKCMQIFGRKQAFGPILQGFQRPVTDFSRAAKTKDVIGNIILCMLQGEEYEDIGD</sequence>
<protein>
    <recommendedName>
        <fullName evidence="5">Phosphate acetyl/butaryl transferase domain-containing protein</fullName>
    </recommendedName>
</protein>
<dbReference type="HOGENOM" id="CLU_019723_0_1_9"/>
<evidence type="ECO:0000256" key="4">
    <source>
        <dbReference type="ARBA" id="ARBA00023315"/>
    </source>
</evidence>
<dbReference type="InterPro" id="IPR042113">
    <property type="entry name" value="P_AcTrfase_dom1"/>
</dbReference>
<dbReference type="InterPro" id="IPR050500">
    <property type="entry name" value="Phos_Acetyltrans/Butyryltrans"/>
</dbReference>
<comment type="similarity">
    <text evidence="2">Belongs to the phosphate acetyltransferase and butyryltransferase family.</text>
</comment>
<dbReference type="PIRSF" id="PIRSF000428">
    <property type="entry name" value="P_Ac_trans"/>
    <property type="match status" value="1"/>
</dbReference>
<dbReference type="Gene3D" id="3.40.50.10950">
    <property type="match status" value="1"/>
</dbReference>
<feature type="domain" description="Phosphate acetyl/butaryl transferase" evidence="5">
    <location>
        <begin position="4"/>
        <end position="320"/>
    </location>
</feature>
<dbReference type="Proteomes" id="UP000003763">
    <property type="component" value="Unassembled WGS sequence"/>
</dbReference>
<proteinExistence type="inferred from homology"/>
<dbReference type="Pfam" id="PF01515">
    <property type="entry name" value="PTA_PTB"/>
    <property type="match status" value="1"/>
</dbReference>
<keyword evidence="3" id="KW-0808">Transferase</keyword>
<dbReference type="PANTHER" id="PTHR43356">
    <property type="entry name" value="PHOSPHATE ACETYLTRANSFERASE"/>
    <property type="match status" value="1"/>
</dbReference>
<dbReference type="EMBL" id="ADLJ01000023">
    <property type="protein sequence ID" value="EHE98257.1"/>
    <property type="molecule type" value="Genomic_DNA"/>
</dbReference>
<dbReference type="PANTHER" id="PTHR43356:SF3">
    <property type="entry name" value="PHOSPHATE ACETYLTRANSFERASE"/>
    <property type="match status" value="1"/>
</dbReference>
<dbReference type="PATRIC" id="fig|742733.3.peg.3020"/>
<evidence type="ECO:0000313" key="6">
    <source>
        <dbReference type="EMBL" id="EHE98257.1"/>
    </source>
</evidence>
<evidence type="ECO:0000313" key="7">
    <source>
        <dbReference type="Proteomes" id="UP000003763"/>
    </source>
</evidence>
<dbReference type="InterPro" id="IPR042112">
    <property type="entry name" value="P_AcTrfase_dom2"/>
</dbReference>
<dbReference type="InterPro" id="IPR002505">
    <property type="entry name" value="PTA_PTB"/>
</dbReference>
<dbReference type="eggNOG" id="COG0280">
    <property type="taxonomic scope" value="Bacteria"/>
</dbReference>
<name>G5HJZ6_9FIRM</name>
<dbReference type="GO" id="GO:0008959">
    <property type="term" value="F:phosphate acetyltransferase activity"/>
    <property type="evidence" value="ECO:0007669"/>
    <property type="project" value="UniProtKB-EC"/>
</dbReference>
<dbReference type="InterPro" id="IPR012147">
    <property type="entry name" value="P_Ac_Bu_trans"/>
</dbReference>
<accession>G5HJZ6</accession>
<dbReference type="AlphaFoldDB" id="G5HJZ6"/>
<dbReference type="Gene3D" id="3.40.50.10750">
    <property type="entry name" value="Isocitrate/Isopropylmalate dehydrogenase-like"/>
    <property type="match status" value="1"/>
</dbReference>
<comment type="catalytic activity">
    <reaction evidence="1">
        <text>acetyl-CoA + phosphate = acetyl phosphate + CoA</text>
        <dbReference type="Rhea" id="RHEA:19521"/>
        <dbReference type="ChEBI" id="CHEBI:22191"/>
        <dbReference type="ChEBI" id="CHEBI:43474"/>
        <dbReference type="ChEBI" id="CHEBI:57287"/>
        <dbReference type="ChEBI" id="CHEBI:57288"/>
        <dbReference type="EC" id="2.3.1.8"/>
    </reaction>
</comment>
<gene>
    <name evidence="6" type="ORF">HMPREF9469_02908</name>
</gene>
<dbReference type="SUPFAM" id="SSF53659">
    <property type="entry name" value="Isocitrate/Isopropylmalate dehydrogenase-like"/>
    <property type="match status" value="1"/>
</dbReference>
<evidence type="ECO:0000259" key="5">
    <source>
        <dbReference type="Pfam" id="PF01515"/>
    </source>
</evidence>
<evidence type="ECO:0000256" key="1">
    <source>
        <dbReference type="ARBA" id="ARBA00000705"/>
    </source>
</evidence>
<evidence type="ECO:0000256" key="2">
    <source>
        <dbReference type="ARBA" id="ARBA00005656"/>
    </source>
</evidence>
<reference evidence="6 7" key="1">
    <citation type="submission" date="2011-08" db="EMBL/GenBank/DDBJ databases">
        <title>The Genome Sequence of Clostridium citroniae WAL-17108.</title>
        <authorList>
            <consortium name="The Broad Institute Genome Sequencing Platform"/>
            <person name="Earl A."/>
            <person name="Ward D."/>
            <person name="Feldgarden M."/>
            <person name="Gevers D."/>
            <person name="Finegold S.M."/>
            <person name="Summanen P.H."/>
            <person name="Molitoris D.R."/>
            <person name="Vaisanen M.L."/>
            <person name="Daigneault M."/>
            <person name="Allen-Vercoe E."/>
            <person name="Young S.K."/>
            <person name="Zeng Q."/>
            <person name="Gargeya S."/>
            <person name="Fitzgerald M."/>
            <person name="Haas B."/>
            <person name="Abouelleil A."/>
            <person name="Alvarado L."/>
            <person name="Arachchi H.M."/>
            <person name="Berlin A."/>
            <person name="Brown A."/>
            <person name="Chapman S.B."/>
            <person name="Chen Z."/>
            <person name="Dunbar C."/>
            <person name="Freedman E."/>
            <person name="Gearin G."/>
            <person name="Gellesch M."/>
            <person name="Goldberg J."/>
            <person name="Griggs A."/>
            <person name="Gujja S."/>
            <person name="Heiman D."/>
            <person name="Howarth C."/>
            <person name="Larson L."/>
            <person name="Lui A."/>
            <person name="MacDonald P.J.P."/>
            <person name="Montmayeur A."/>
            <person name="Murphy C."/>
            <person name="Neiman D."/>
            <person name="Pearson M."/>
            <person name="Priest M."/>
            <person name="Roberts A."/>
            <person name="Saif S."/>
            <person name="Shea T."/>
            <person name="Shenoy N."/>
            <person name="Sisk P."/>
            <person name="Stolte C."/>
            <person name="Sykes S."/>
            <person name="Wortman J."/>
            <person name="Nusbaum C."/>
            <person name="Birren B."/>
        </authorList>
    </citation>
    <scope>NUCLEOTIDE SEQUENCE [LARGE SCALE GENOMIC DNA]</scope>
    <source>
        <strain evidence="6 7">WAL-17108</strain>
    </source>
</reference>
<keyword evidence="4" id="KW-0012">Acyltransferase</keyword>